<evidence type="ECO:0000313" key="2">
    <source>
        <dbReference type="EMBL" id="KAF5365260.1"/>
    </source>
</evidence>
<gene>
    <name evidence="2" type="ORF">D9758_005377</name>
</gene>
<feature type="region of interest" description="Disordered" evidence="1">
    <location>
        <begin position="111"/>
        <end position="158"/>
    </location>
</feature>
<evidence type="ECO:0000256" key="1">
    <source>
        <dbReference type="SAM" id="MobiDB-lite"/>
    </source>
</evidence>
<feature type="compositionally biased region" description="Low complexity" evidence="1">
    <location>
        <begin position="283"/>
        <end position="294"/>
    </location>
</feature>
<dbReference type="AlphaFoldDB" id="A0A8H5GIA5"/>
<dbReference type="EMBL" id="JAACJM010000028">
    <property type="protein sequence ID" value="KAF5365260.1"/>
    <property type="molecule type" value="Genomic_DNA"/>
</dbReference>
<keyword evidence="3" id="KW-1185">Reference proteome</keyword>
<organism evidence="2 3">
    <name type="scientific">Tetrapyrgos nigripes</name>
    <dbReference type="NCBI Taxonomy" id="182062"/>
    <lineage>
        <taxon>Eukaryota</taxon>
        <taxon>Fungi</taxon>
        <taxon>Dikarya</taxon>
        <taxon>Basidiomycota</taxon>
        <taxon>Agaricomycotina</taxon>
        <taxon>Agaricomycetes</taxon>
        <taxon>Agaricomycetidae</taxon>
        <taxon>Agaricales</taxon>
        <taxon>Marasmiineae</taxon>
        <taxon>Marasmiaceae</taxon>
        <taxon>Tetrapyrgos</taxon>
    </lineage>
</organism>
<feature type="compositionally biased region" description="Basic and acidic residues" evidence="1">
    <location>
        <begin position="143"/>
        <end position="152"/>
    </location>
</feature>
<dbReference type="Proteomes" id="UP000559256">
    <property type="component" value="Unassembled WGS sequence"/>
</dbReference>
<reference evidence="2 3" key="1">
    <citation type="journal article" date="2020" name="ISME J.">
        <title>Uncovering the hidden diversity of litter-decomposition mechanisms in mushroom-forming fungi.</title>
        <authorList>
            <person name="Floudas D."/>
            <person name="Bentzer J."/>
            <person name="Ahren D."/>
            <person name="Johansson T."/>
            <person name="Persson P."/>
            <person name="Tunlid A."/>
        </authorList>
    </citation>
    <scope>NUCLEOTIDE SEQUENCE [LARGE SCALE GENOMIC DNA]</scope>
    <source>
        <strain evidence="2 3">CBS 291.85</strain>
    </source>
</reference>
<feature type="region of interest" description="Disordered" evidence="1">
    <location>
        <begin position="278"/>
        <end position="312"/>
    </location>
</feature>
<sequence length="312" mass="35250">MPHGHVQGNLNCVVTRNGWTRHVSLTPYETTNMCYATLESLLELDSFKSRDNKPCVYVEHPPASGSFNKITPWRRDGSLQTMLVNDFFDQRLKNGITTYLVVREEESQTYRPVSPSRSRSQPAAKQWWKGGLGTRKNSQVDDLPPKVPDKSHYTPSLNSLVPSGSGLLRYSDAVSFHDIKWRSPTTSSPSHSPVLNSSRSMVNLNLDRVEKNDEYTLDGQWRKVMSMESNDAYPSTDSSGYLSPNYERKDSYFPLALQGSPLNHCEIRLCIKDDALSSRQRSESLQSDSSQSQDFPQEVGSFSSSELDFDSF</sequence>
<dbReference type="OrthoDB" id="3226885at2759"/>
<accession>A0A8H5GIA5</accession>
<evidence type="ECO:0000313" key="3">
    <source>
        <dbReference type="Proteomes" id="UP000559256"/>
    </source>
</evidence>
<proteinExistence type="predicted"/>
<name>A0A8H5GIA5_9AGAR</name>
<protein>
    <submittedName>
        <fullName evidence="2">Uncharacterized protein</fullName>
    </submittedName>
</protein>
<comment type="caution">
    <text evidence="2">The sequence shown here is derived from an EMBL/GenBank/DDBJ whole genome shotgun (WGS) entry which is preliminary data.</text>
</comment>
<feature type="compositionally biased region" description="Low complexity" evidence="1">
    <location>
        <begin position="111"/>
        <end position="122"/>
    </location>
</feature>